<dbReference type="PROSITE" id="PS51755">
    <property type="entry name" value="OMPR_PHOB"/>
    <property type="match status" value="1"/>
</dbReference>
<dbReference type="EMBL" id="MJMI01000104">
    <property type="protein sequence ID" value="OLQ89699.1"/>
    <property type="molecule type" value="Genomic_DNA"/>
</dbReference>
<dbReference type="Pfam" id="PF00486">
    <property type="entry name" value="Trans_reg_C"/>
    <property type="match status" value="1"/>
</dbReference>
<dbReference type="SMART" id="SM00862">
    <property type="entry name" value="Trans_reg_C"/>
    <property type="match status" value="1"/>
</dbReference>
<accession>A0ABX3FDT2</accession>
<keyword evidence="1 2" id="KW-0238">DNA-binding</keyword>
<dbReference type="SUPFAM" id="SSF46894">
    <property type="entry name" value="C-terminal effector domain of the bipartite response regulators"/>
    <property type="match status" value="1"/>
</dbReference>
<feature type="domain" description="OmpR/PhoB-type" evidence="3">
    <location>
        <begin position="5"/>
        <end position="107"/>
    </location>
</feature>
<proteinExistence type="predicted"/>
<evidence type="ECO:0000313" key="4">
    <source>
        <dbReference type="EMBL" id="OLQ89699.1"/>
    </source>
</evidence>
<dbReference type="Proteomes" id="UP000186206">
    <property type="component" value="Unassembled WGS sequence"/>
</dbReference>
<comment type="caution">
    <text evidence="4">The sequence shown here is derived from an EMBL/GenBank/DDBJ whole genome shotgun (WGS) entry which is preliminary data.</text>
</comment>
<evidence type="ECO:0000256" key="1">
    <source>
        <dbReference type="ARBA" id="ARBA00023125"/>
    </source>
</evidence>
<evidence type="ECO:0000259" key="3">
    <source>
        <dbReference type="PROSITE" id="PS51755"/>
    </source>
</evidence>
<dbReference type="InterPro" id="IPR016032">
    <property type="entry name" value="Sig_transdc_resp-reg_C-effctor"/>
</dbReference>
<reference evidence="4 5" key="1">
    <citation type="submission" date="2016-09" db="EMBL/GenBank/DDBJ databases">
        <title>Genomic Taxonomy of the Vibrionaceae.</title>
        <authorList>
            <person name="Gonzalez-Castillo A."/>
            <person name="Gomez-Gil B."/>
            <person name="Enciso-Ibarra K."/>
        </authorList>
    </citation>
    <scope>NUCLEOTIDE SEQUENCE [LARGE SCALE GENOMIC DNA]</scope>
    <source>
        <strain evidence="4 5">CAIM 1731</strain>
    </source>
</reference>
<gene>
    <name evidence="4" type="ORF">BIY21_14775</name>
</gene>
<dbReference type="InterPro" id="IPR036388">
    <property type="entry name" value="WH-like_DNA-bd_sf"/>
</dbReference>
<name>A0ABX3FDT2_9VIBR</name>
<dbReference type="Gene3D" id="1.10.10.10">
    <property type="entry name" value="Winged helix-like DNA-binding domain superfamily/Winged helix DNA-binding domain"/>
    <property type="match status" value="1"/>
</dbReference>
<evidence type="ECO:0000256" key="2">
    <source>
        <dbReference type="PROSITE-ProRule" id="PRU01091"/>
    </source>
</evidence>
<sequence>MISQGNTIILGDLIWEVESKELKKMDGDTANEVAVVLTPKQYQLLKCLYDAYPNVLKKEQIVEEVWCNTFTSSESLPQLIIRTRQAIGDSTKQILVNQPGIGYSLNFKLPVDDKVDSELSERQSAKITNSKQTFGLWQFLLVLMCLGTAYHAVEVGKSFYSASVFKQVHQANPYPNVLSAAGGKVDVLIGKTKCVYEKKKLVLRC</sequence>
<feature type="DNA-binding region" description="OmpR/PhoB-type" evidence="2">
    <location>
        <begin position="5"/>
        <end position="107"/>
    </location>
</feature>
<evidence type="ECO:0000313" key="5">
    <source>
        <dbReference type="Proteomes" id="UP000186206"/>
    </source>
</evidence>
<keyword evidence="5" id="KW-1185">Reference proteome</keyword>
<dbReference type="InterPro" id="IPR001867">
    <property type="entry name" value="OmpR/PhoB-type_DNA-bd"/>
</dbReference>
<dbReference type="CDD" id="cd00383">
    <property type="entry name" value="trans_reg_C"/>
    <property type="match status" value="1"/>
</dbReference>
<protein>
    <recommendedName>
        <fullName evidence="3">OmpR/PhoB-type domain-containing protein</fullName>
    </recommendedName>
</protein>
<organism evidence="4 5">
    <name type="scientific">Vibrio ponticus</name>
    <dbReference type="NCBI Taxonomy" id="265668"/>
    <lineage>
        <taxon>Bacteria</taxon>
        <taxon>Pseudomonadati</taxon>
        <taxon>Pseudomonadota</taxon>
        <taxon>Gammaproteobacteria</taxon>
        <taxon>Vibrionales</taxon>
        <taxon>Vibrionaceae</taxon>
        <taxon>Vibrio</taxon>
    </lineage>
</organism>